<evidence type="ECO:0000313" key="5">
    <source>
        <dbReference type="EMBL" id="RZF49236.1"/>
    </source>
</evidence>
<keyword evidence="3" id="KW-0519">Myristate</keyword>
<comment type="caution">
    <text evidence="5">The sequence shown here is derived from an EMBL/GenBank/DDBJ whole genome shotgun (WGS) entry which is preliminary data.</text>
</comment>
<dbReference type="GO" id="GO:0007030">
    <property type="term" value="P:Golgi organization"/>
    <property type="evidence" value="ECO:0007669"/>
    <property type="project" value="TreeGrafter"/>
</dbReference>
<comment type="similarity">
    <text evidence="1">Belongs to the dymeclin family.</text>
</comment>
<evidence type="ECO:0000256" key="2">
    <source>
        <dbReference type="ARBA" id="ARBA00015736"/>
    </source>
</evidence>
<evidence type="ECO:0000256" key="4">
    <source>
        <dbReference type="ARBA" id="ARBA00023288"/>
    </source>
</evidence>
<dbReference type="PANTHER" id="PTHR12895">
    <property type="entry name" value="DYMECLIN"/>
    <property type="match status" value="1"/>
</dbReference>
<gene>
    <name evidence="5" type="ORF">LSTR_LSTR016442</name>
</gene>
<dbReference type="InParanoid" id="A0A482XTW0"/>
<dbReference type="Proteomes" id="UP000291343">
    <property type="component" value="Unassembled WGS sequence"/>
</dbReference>
<dbReference type="OrthoDB" id="10253409at2759"/>
<dbReference type="AlphaFoldDB" id="A0A482XTW0"/>
<evidence type="ECO:0000256" key="3">
    <source>
        <dbReference type="ARBA" id="ARBA00022707"/>
    </source>
</evidence>
<evidence type="ECO:0000313" key="6">
    <source>
        <dbReference type="Proteomes" id="UP000291343"/>
    </source>
</evidence>
<keyword evidence="4" id="KW-0449">Lipoprotein</keyword>
<feature type="non-terminal residue" evidence="5">
    <location>
        <position position="381"/>
    </location>
</feature>
<sequence>MECSQAEGLVRNLLSRYVEQAKPPPTTGGSLFIGLASELWNLLTFSSGTNEETETSSLANQSALLLLVLANHCTTEHNPYRDTLASYTDNMGNLFTTICKTLKKEETMLILYHLLHRNSHFKTYLLARSDIELLVVPMLQTIYNTPENNCHHMYMSLIILLILTEDNLFNKTIHSTMLKGVTWYTERLIPEISLGGLLILVTSRTVQYNLLKMRDKYLHTNCLAALANMSAQFSNLHPYVCQRLIGLFEVLAKTHARANQETSAIEEALRILLEVINSCLTHQLLHNTDLVYTLLYKKEVFEPFRSHPAFQDIVQNISMVIEYFTARLVKSDIQSNDVEEVLGFVRHAALQWPQDRLKKFPELKFKYVEEEKPEEFFIPYV</sequence>
<protein>
    <recommendedName>
        <fullName evidence="2">Dymeclin</fullName>
    </recommendedName>
</protein>
<dbReference type="EMBL" id="QKKF02000162">
    <property type="protein sequence ID" value="RZF49236.1"/>
    <property type="molecule type" value="Genomic_DNA"/>
</dbReference>
<evidence type="ECO:0000256" key="1">
    <source>
        <dbReference type="ARBA" id="ARBA00010603"/>
    </source>
</evidence>
<organism evidence="5 6">
    <name type="scientific">Laodelphax striatellus</name>
    <name type="common">Small brown planthopper</name>
    <name type="synonym">Delphax striatella</name>
    <dbReference type="NCBI Taxonomy" id="195883"/>
    <lineage>
        <taxon>Eukaryota</taxon>
        <taxon>Metazoa</taxon>
        <taxon>Ecdysozoa</taxon>
        <taxon>Arthropoda</taxon>
        <taxon>Hexapoda</taxon>
        <taxon>Insecta</taxon>
        <taxon>Pterygota</taxon>
        <taxon>Neoptera</taxon>
        <taxon>Paraneoptera</taxon>
        <taxon>Hemiptera</taxon>
        <taxon>Auchenorrhyncha</taxon>
        <taxon>Fulgoroidea</taxon>
        <taxon>Delphacidae</taxon>
        <taxon>Criomorphinae</taxon>
        <taxon>Laodelphax</taxon>
    </lineage>
</organism>
<proteinExistence type="inferred from homology"/>
<keyword evidence="6" id="KW-1185">Reference proteome</keyword>
<name>A0A482XTW0_LAOST</name>
<reference evidence="5 6" key="1">
    <citation type="journal article" date="2017" name="Gigascience">
        <title>Genome sequence of the small brown planthopper, Laodelphax striatellus.</title>
        <authorList>
            <person name="Zhu J."/>
            <person name="Jiang F."/>
            <person name="Wang X."/>
            <person name="Yang P."/>
            <person name="Bao Y."/>
            <person name="Zhao W."/>
            <person name="Wang W."/>
            <person name="Lu H."/>
            <person name="Wang Q."/>
            <person name="Cui N."/>
            <person name="Li J."/>
            <person name="Chen X."/>
            <person name="Luo L."/>
            <person name="Yu J."/>
            <person name="Kang L."/>
            <person name="Cui F."/>
        </authorList>
    </citation>
    <scope>NUCLEOTIDE SEQUENCE [LARGE SCALE GENOMIC DNA]</scope>
    <source>
        <strain evidence="5">Lst14</strain>
    </source>
</reference>
<accession>A0A482XTW0</accession>
<dbReference type="Pfam" id="PF09742">
    <property type="entry name" value="Dymeclin"/>
    <property type="match status" value="1"/>
</dbReference>
<dbReference type="GO" id="GO:0005794">
    <property type="term" value="C:Golgi apparatus"/>
    <property type="evidence" value="ECO:0007669"/>
    <property type="project" value="TreeGrafter"/>
</dbReference>
<dbReference type="PANTHER" id="PTHR12895:SF9">
    <property type="entry name" value="DYMECLIN"/>
    <property type="match status" value="1"/>
</dbReference>
<dbReference type="FunCoup" id="A0A482XTW0">
    <property type="interactions" value="1865"/>
</dbReference>
<dbReference type="InterPro" id="IPR019142">
    <property type="entry name" value="Dymeclin"/>
</dbReference>